<keyword evidence="2" id="KW-0472">Membrane</keyword>
<protein>
    <recommendedName>
        <fullName evidence="3">Peptidase S26 domain-containing protein</fullName>
    </recommendedName>
</protein>
<dbReference type="InterPro" id="IPR000223">
    <property type="entry name" value="Pept_S26A_signal_pept_1"/>
</dbReference>
<dbReference type="PANTHER" id="PTHR43390:SF1">
    <property type="entry name" value="CHLOROPLAST PROCESSING PEPTIDASE"/>
    <property type="match status" value="1"/>
</dbReference>
<dbReference type="Gene3D" id="2.10.109.10">
    <property type="entry name" value="Umud Fragment, subunit A"/>
    <property type="match status" value="2"/>
</dbReference>
<dbReference type="InterPro" id="IPR019533">
    <property type="entry name" value="Peptidase_S26"/>
</dbReference>
<dbReference type="CDD" id="cd06530">
    <property type="entry name" value="S26_SPase_I"/>
    <property type="match status" value="2"/>
</dbReference>
<dbReference type="EMBL" id="UINC01020122">
    <property type="protein sequence ID" value="SVA84800.1"/>
    <property type="molecule type" value="Genomic_DNA"/>
</dbReference>
<sequence length="324" mass="37870">MNKRKIISETKAIIYIVLTVLLVKVTVLEAYIVPTGSMENTIMTGDFLIGSRFVYGMRTPDWLGIPYTDIGFFIPYYKFPEFKIPAKGDVLIFKYPRDKYVKYVKRCVAGPGDTLRVNQKKLYVNGVEVPMWENGKYLTAPMQKQFRQPDIFLSSDGNLNRDNIGPIYVPKTGDVFPIHAETNWRYLLPIILMEGHTATLQDDEVSLEFTLQDPHELWRRKEEKSVYDAYYPKGNLLTPWSKALKNEHFQFLLIDGRPVSEFSEYTVEQNYYWAMGDNRDDSLDSRYWGFVPQNNILGEALFAYFSLDIDTWRPRWDRIGTLIR</sequence>
<comment type="similarity">
    <text evidence="1">Belongs to the peptidase S26 family.</text>
</comment>
<evidence type="ECO:0000313" key="4">
    <source>
        <dbReference type="EMBL" id="SVA84800.1"/>
    </source>
</evidence>
<name>A0A381Z6C7_9ZZZZ</name>
<dbReference type="PRINTS" id="PR00727">
    <property type="entry name" value="LEADERPTASE"/>
</dbReference>
<dbReference type="PANTHER" id="PTHR43390">
    <property type="entry name" value="SIGNAL PEPTIDASE I"/>
    <property type="match status" value="1"/>
</dbReference>
<dbReference type="GO" id="GO:0006465">
    <property type="term" value="P:signal peptide processing"/>
    <property type="evidence" value="ECO:0007669"/>
    <property type="project" value="InterPro"/>
</dbReference>
<feature type="transmembrane region" description="Helical" evidence="2">
    <location>
        <begin position="12"/>
        <end position="33"/>
    </location>
</feature>
<dbReference type="Pfam" id="PF10502">
    <property type="entry name" value="Peptidase_S26"/>
    <property type="match status" value="1"/>
</dbReference>
<accession>A0A381Z6C7</accession>
<evidence type="ECO:0000256" key="1">
    <source>
        <dbReference type="ARBA" id="ARBA00009370"/>
    </source>
</evidence>
<keyword evidence="2" id="KW-1133">Transmembrane helix</keyword>
<dbReference type="GO" id="GO:0004252">
    <property type="term" value="F:serine-type endopeptidase activity"/>
    <property type="evidence" value="ECO:0007669"/>
    <property type="project" value="InterPro"/>
</dbReference>
<organism evidence="4">
    <name type="scientific">marine metagenome</name>
    <dbReference type="NCBI Taxonomy" id="408172"/>
    <lineage>
        <taxon>unclassified sequences</taxon>
        <taxon>metagenomes</taxon>
        <taxon>ecological metagenomes</taxon>
    </lineage>
</organism>
<gene>
    <name evidence="4" type="ORF">METZ01_LOCUS137654</name>
</gene>
<keyword evidence="2" id="KW-0812">Transmembrane</keyword>
<dbReference type="SUPFAM" id="SSF51306">
    <property type="entry name" value="LexA/Signal peptidase"/>
    <property type="match status" value="1"/>
</dbReference>
<dbReference type="NCBIfam" id="TIGR02227">
    <property type="entry name" value="sigpep_I_bact"/>
    <property type="match status" value="2"/>
</dbReference>
<feature type="domain" description="Peptidase S26" evidence="3">
    <location>
        <begin position="10"/>
        <end position="304"/>
    </location>
</feature>
<dbReference type="InterPro" id="IPR036286">
    <property type="entry name" value="LexA/Signal_pep-like_sf"/>
</dbReference>
<proteinExistence type="inferred from homology"/>
<dbReference type="GO" id="GO:0016020">
    <property type="term" value="C:membrane"/>
    <property type="evidence" value="ECO:0007669"/>
    <property type="project" value="InterPro"/>
</dbReference>
<evidence type="ECO:0000256" key="2">
    <source>
        <dbReference type="SAM" id="Phobius"/>
    </source>
</evidence>
<evidence type="ECO:0000259" key="3">
    <source>
        <dbReference type="Pfam" id="PF10502"/>
    </source>
</evidence>
<dbReference type="AlphaFoldDB" id="A0A381Z6C7"/>
<reference evidence="4" key="1">
    <citation type="submission" date="2018-05" db="EMBL/GenBank/DDBJ databases">
        <authorList>
            <person name="Lanie J.A."/>
            <person name="Ng W.-L."/>
            <person name="Kazmierczak K.M."/>
            <person name="Andrzejewski T.M."/>
            <person name="Davidsen T.M."/>
            <person name="Wayne K.J."/>
            <person name="Tettelin H."/>
            <person name="Glass J.I."/>
            <person name="Rusch D."/>
            <person name="Podicherti R."/>
            <person name="Tsui H.-C.T."/>
            <person name="Winkler M.E."/>
        </authorList>
    </citation>
    <scope>NUCLEOTIDE SEQUENCE</scope>
</reference>